<dbReference type="Proteomes" id="UP000783686">
    <property type="component" value="Unassembled WGS sequence"/>
</dbReference>
<reference evidence="1" key="1">
    <citation type="submission" date="2020-09" db="EMBL/GenBank/DDBJ databases">
        <authorList>
            <person name="Kikuchi T."/>
        </authorList>
    </citation>
    <scope>NUCLEOTIDE SEQUENCE</scope>
    <source>
        <strain evidence="1">SH1</strain>
    </source>
</reference>
<dbReference type="Proteomes" id="UP000614601">
    <property type="component" value="Unassembled WGS sequence"/>
</dbReference>
<protein>
    <submittedName>
        <fullName evidence="1">Uncharacterized protein</fullName>
    </submittedName>
</protein>
<dbReference type="AlphaFoldDB" id="A0A811JSF2"/>
<sequence>MFVAPKRLNPGFALTKYVLNGTAAFDLVCMDTVTLTDEDVVHQTNDYNLPAMLPRKKLAIVALSDRMPFSISLLDENDNIVFNFDVNMKMNRFEFVYLRPKNFLFIINQYKFYLRNLLNPGVALIKLRKKGEVTFQYMCMTLVD</sequence>
<gene>
    <name evidence="1" type="ORF">BOKJ2_LOCUS772</name>
</gene>
<keyword evidence="2" id="KW-1185">Reference proteome</keyword>
<dbReference type="EMBL" id="CAJFDH010000001">
    <property type="protein sequence ID" value="CAD5206088.1"/>
    <property type="molecule type" value="Genomic_DNA"/>
</dbReference>
<name>A0A811JSF2_9BILA</name>
<evidence type="ECO:0000313" key="2">
    <source>
        <dbReference type="Proteomes" id="UP000614601"/>
    </source>
</evidence>
<dbReference type="EMBL" id="CAJFCW020000001">
    <property type="protein sequence ID" value="CAG9080456.1"/>
    <property type="molecule type" value="Genomic_DNA"/>
</dbReference>
<proteinExistence type="predicted"/>
<organism evidence="1 2">
    <name type="scientific">Bursaphelenchus okinawaensis</name>
    <dbReference type="NCBI Taxonomy" id="465554"/>
    <lineage>
        <taxon>Eukaryota</taxon>
        <taxon>Metazoa</taxon>
        <taxon>Ecdysozoa</taxon>
        <taxon>Nematoda</taxon>
        <taxon>Chromadorea</taxon>
        <taxon>Rhabditida</taxon>
        <taxon>Tylenchina</taxon>
        <taxon>Tylenchomorpha</taxon>
        <taxon>Aphelenchoidea</taxon>
        <taxon>Aphelenchoididae</taxon>
        <taxon>Bursaphelenchus</taxon>
    </lineage>
</organism>
<comment type="caution">
    <text evidence="1">The sequence shown here is derived from an EMBL/GenBank/DDBJ whole genome shotgun (WGS) entry which is preliminary data.</text>
</comment>
<evidence type="ECO:0000313" key="1">
    <source>
        <dbReference type="EMBL" id="CAD5206088.1"/>
    </source>
</evidence>
<accession>A0A811JSF2</accession>